<dbReference type="InterPro" id="IPR006502">
    <property type="entry name" value="PDDEXK-like"/>
</dbReference>
<organism evidence="2 3">
    <name type="scientific">Acacia crassicarpa</name>
    <name type="common">northern wattle</name>
    <dbReference type="NCBI Taxonomy" id="499986"/>
    <lineage>
        <taxon>Eukaryota</taxon>
        <taxon>Viridiplantae</taxon>
        <taxon>Streptophyta</taxon>
        <taxon>Embryophyta</taxon>
        <taxon>Tracheophyta</taxon>
        <taxon>Spermatophyta</taxon>
        <taxon>Magnoliopsida</taxon>
        <taxon>eudicotyledons</taxon>
        <taxon>Gunneridae</taxon>
        <taxon>Pentapetalae</taxon>
        <taxon>rosids</taxon>
        <taxon>fabids</taxon>
        <taxon>Fabales</taxon>
        <taxon>Fabaceae</taxon>
        <taxon>Caesalpinioideae</taxon>
        <taxon>mimosoid clade</taxon>
        <taxon>Acacieae</taxon>
        <taxon>Acacia</taxon>
    </lineage>
</organism>
<dbReference type="PANTHER" id="PTHR31579">
    <property type="entry name" value="OS03G0796600 PROTEIN"/>
    <property type="match status" value="1"/>
</dbReference>
<evidence type="ECO:0000313" key="2">
    <source>
        <dbReference type="EMBL" id="KAK4259820.1"/>
    </source>
</evidence>
<proteinExistence type="predicted"/>
<sequence length="308" mass="35236">MAGRVTRFLPSRHHQERDGGGRQVSEEVGLEEVEFEFLGDGGQSFAATSTSRDEIWNSNGMEFDEDDDEGESKIGIERNKSFWDDQYQLLQATLGRSSNVESRIRNKTKEALKEIQSLEAITCCSCADHKGTKNLSFCKKCLLRQISSQLQSDGYNSAICKTKWRNSPPNIPSGEHNFVDVVDSKSSKKGEVIRVIIEMHFRAEFEMARASEEYNRLVRRLPQVFVGKVERLRTLIKIMCIAAKRCMKENKMHMGPWRKQRYMQSKWLGPCEWNTSTTLFSPMISSDERIISKTKVKPMGSMLTVLIC</sequence>
<dbReference type="NCBIfam" id="TIGR01615">
    <property type="entry name" value="A_thal_3542"/>
    <property type="match status" value="1"/>
</dbReference>
<dbReference type="PANTHER" id="PTHR31579:SF2">
    <property type="entry name" value="DUF506 FAMILY PROTEIN"/>
    <property type="match status" value="1"/>
</dbReference>
<feature type="region of interest" description="Disordered" evidence="1">
    <location>
        <begin position="1"/>
        <end position="25"/>
    </location>
</feature>
<accession>A0AAE1JYD9</accession>
<protein>
    <submittedName>
        <fullName evidence="2">Uncharacterized protein</fullName>
    </submittedName>
</protein>
<dbReference type="Pfam" id="PF04720">
    <property type="entry name" value="PDDEXK_6"/>
    <property type="match status" value="1"/>
</dbReference>
<gene>
    <name evidence="2" type="ORF">QN277_006113</name>
</gene>
<dbReference type="Proteomes" id="UP001293593">
    <property type="component" value="Unassembled WGS sequence"/>
</dbReference>
<evidence type="ECO:0000313" key="3">
    <source>
        <dbReference type="Proteomes" id="UP001293593"/>
    </source>
</evidence>
<keyword evidence="3" id="KW-1185">Reference proteome</keyword>
<comment type="caution">
    <text evidence="2">The sequence shown here is derived from an EMBL/GenBank/DDBJ whole genome shotgun (WGS) entry which is preliminary data.</text>
</comment>
<name>A0AAE1JYD9_9FABA</name>
<evidence type="ECO:0000256" key="1">
    <source>
        <dbReference type="SAM" id="MobiDB-lite"/>
    </source>
</evidence>
<reference evidence="2" key="1">
    <citation type="submission" date="2023-10" db="EMBL/GenBank/DDBJ databases">
        <title>Chromosome-level genome of the transformable northern wattle, Acacia crassicarpa.</title>
        <authorList>
            <person name="Massaro I."/>
            <person name="Sinha N.R."/>
            <person name="Poethig S."/>
            <person name="Leichty A.R."/>
        </authorList>
    </citation>
    <scope>NUCLEOTIDE SEQUENCE</scope>
    <source>
        <strain evidence="2">Acra3RX</strain>
        <tissue evidence="2">Leaf</tissue>
    </source>
</reference>
<dbReference type="AlphaFoldDB" id="A0AAE1JYD9"/>
<dbReference type="EMBL" id="JAWXYG010000011">
    <property type="protein sequence ID" value="KAK4259820.1"/>
    <property type="molecule type" value="Genomic_DNA"/>
</dbReference>